<name>M1WDW2_CLAP2</name>
<dbReference type="HOGENOM" id="CLU_2026478_0_0_1"/>
<reference evidence="1 2" key="1">
    <citation type="journal article" date="2013" name="PLoS Genet.">
        <title>Plant-symbiotic fungi as chemical engineers: Multi-genome analysis of the Clavicipitaceae reveals dynamics of alkaloid loci.</title>
        <authorList>
            <person name="Schardl C.L."/>
            <person name="Young C.A."/>
            <person name="Hesse U."/>
            <person name="Amyotte S.G."/>
            <person name="Andreeva K."/>
            <person name="Calie P.J."/>
            <person name="Fleetwood D.J."/>
            <person name="Haws D.C."/>
            <person name="Moore N."/>
            <person name="Oeser B."/>
            <person name="Panaccione D.G."/>
            <person name="Schweri K.K."/>
            <person name="Voisey C.R."/>
            <person name="Farman M.L."/>
            <person name="Jaromczyk J.W."/>
            <person name="Roe B.A."/>
            <person name="O'Sullivan D.M."/>
            <person name="Scott B."/>
            <person name="Tudzynski P."/>
            <person name="An Z."/>
            <person name="Arnaoudova E.G."/>
            <person name="Bullock C.T."/>
            <person name="Charlton N.D."/>
            <person name="Chen L."/>
            <person name="Cox M."/>
            <person name="Dinkins R.D."/>
            <person name="Florea S."/>
            <person name="Glenn A.E."/>
            <person name="Gordon A."/>
            <person name="Gueldener U."/>
            <person name="Harris D.R."/>
            <person name="Hollin W."/>
            <person name="Jaromczyk J."/>
            <person name="Johnson R.D."/>
            <person name="Khan A.K."/>
            <person name="Leistner E."/>
            <person name="Leuchtmann A."/>
            <person name="Li C."/>
            <person name="Liu J."/>
            <person name="Liu J."/>
            <person name="Liu M."/>
            <person name="Mace W."/>
            <person name="Machado C."/>
            <person name="Nagabhyru P."/>
            <person name="Pan J."/>
            <person name="Schmid J."/>
            <person name="Sugawara K."/>
            <person name="Steiner U."/>
            <person name="Takach J.E."/>
            <person name="Tanaka E."/>
            <person name="Webb J.S."/>
            <person name="Wilson E.V."/>
            <person name="Wiseman J.L."/>
            <person name="Yoshida R."/>
            <person name="Zeng Z."/>
        </authorList>
    </citation>
    <scope>NUCLEOTIDE SEQUENCE [LARGE SCALE GENOMIC DNA]</scope>
    <source>
        <strain evidence="1 2">20.1</strain>
    </source>
</reference>
<organism evidence="1 2">
    <name type="scientific">Claviceps purpurea (strain 20.1)</name>
    <name type="common">Ergot fungus</name>
    <name type="synonym">Sphacelia segetum</name>
    <dbReference type="NCBI Taxonomy" id="1111077"/>
    <lineage>
        <taxon>Eukaryota</taxon>
        <taxon>Fungi</taxon>
        <taxon>Dikarya</taxon>
        <taxon>Ascomycota</taxon>
        <taxon>Pezizomycotina</taxon>
        <taxon>Sordariomycetes</taxon>
        <taxon>Hypocreomycetidae</taxon>
        <taxon>Hypocreales</taxon>
        <taxon>Clavicipitaceae</taxon>
        <taxon>Claviceps</taxon>
    </lineage>
</organism>
<sequence length="122" mass="12837">MFIRQSRAEDARKRLTSCRDSGALVTDITGTDIAVTVVAVVVSTVTDITGHDISALCSLPLTNATLLLSLDFIGTEITVNGITTATFVTDVNGIDLTDTRSPPLENTTAAATATTVTDITWH</sequence>
<protein>
    <submittedName>
        <fullName evidence="1">Uncharacterized protein</fullName>
    </submittedName>
</protein>
<comment type="caution">
    <text evidence="1">The sequence shown here is derived from an EMBL/GenBank/DDBJ whole genome shotgun (WGS) entry which is preliminary data.</text>
</comment>
<keyword evidence="2" id="KW-1185">Reference proteome</keyword>
<dbReference type="VEuPathDB" id="FungiDB:CPUR_02019"/>
<gene>
    <name evidence="1" type="ORF">CPUR_02019</name>
</gene>
<dbReference type="AlphaFoldDB" id="M1WDW2"/>
<dbReference type="Proteomes" id="UP000016801">
    <property type="component" value="Unassembled WGS sequence"/>
</dbReference>
<evidence type="ECO:0000313" key="2">
    <source>
        <dbReference type="Proteomes" id="UP000016801"/>
    </source>
</evidence>
<accession>M1WDW2</accession>
<proteinExistence type="predicted"/>
<evidence type="ECO:0000313" key="1">
    <source>
        <dbReference type="EMBL" id="CCE35091.1"/>
    </source>
</evidence>
<dbReference type="EMBL" id="CAGA01000189">
    <property type="protein sequence ID" value="CCE35091.1"/>
    <property type="molecule type" value="Genomic_DNA"/>
</dbReference>